<protein>
    <submittedName>
        <fullName evidence="3">Uncharacterized protein</fullName>
    </submittedName>
</protein>
<keyword evidence="2" id="KW-0812">Transmembrane</keyword>
<dbReference type="EMBL" id="LHQQ01000019">
    <property type="protein sequence ID" value="KOS47155.1"/>
    <property type="molecule type" value="Genomic_DNA"/>
</dbReference>
<feature type="transmembrane region" description="Helical" evidence="2">
    <location>
        <begin position="144"/>
        <end position="163"/>
    </location>
</feature>
<dbReference type="AlphaFoldDB" id="A0A0M9WJF2"/>
<keyword evidence="2" id="KW-1133">Transmembrane helix</keyword>
<gene>
    <name evidence="3" type="ORF">ACN38_g1889</name>
</gene>
<sequence length="449" mass="51054">MYPWSESLNSWGRGTGLKIDALGLVTLLGAEEMDRSIGRLVPSIYLKYMPLLGAFVIAGNRFTTKKPGFVLYNISAGIMTTELAGWFSRWLQTQDFKQVRSIVTWHVTKRPHRWREFIVGFLLVGLPVHGMLIALTVLTADWWGFANVIAMTISVAVRCIMVAQNQAGIDANIQKAQEAEPVQGYPAKRAKYDESMERLESHRQKGQAIEGAKMPIELEDPNKIAKVIVLTEDSKVVTLAAPAYLPKWVFATNPQPPNRYIYQACQWIGWTTFGVHVISIGMAALYTQIISVVVILVSTVLMAHRVGCEDSRIWESIRSHWGHEFEENSCWVSSNLKATISIYPEEYMDWPELEEKKPLTMHVGNGENIGQQWTSPIDPSDLESTPISKKDRKERRQDLLAWLDLTTEEDKVLIAWGLIPHSLEWQNAYREKKNIHRRRLGMIALESTH</sequence>
<feature type="transmembrane region" description="Helical" evidence="2">
    <location>
        <begin position="283"/>
        <end position="303"/>
    </location>
</feature>
<feature type="transmembrane region" description="Helical" evidence="2">
    <location>
        <begin position="117"/>
        <end position="138"/>
    </location>
</feature>
<organism evidence="3 4">
    <name type="scientific">Penicillium nordicum</name>
    <dbReference type="NCBI Taxonomy" id="229535"/>
    <lineage>
        <taxon>Eukaryota</taxon>
        <taxon>Fungi</taxon>
        <taxon>Dikarya</taxon>
        <taxon>Ascomycota</taxon>
        <taxon>Pezizomycotina</taxon>
        <taxon>Eurotiomycetes</taxon>
        <taxon>Eurotiomycetidae</taxon>
        <taxon>Eurotiales</taxon>
        <taxon>Aspergillaceae</taxon>
        <taxon>Penicillium</taxon>
    </lineage>
</organism>
<comment type="caution">
    <text evidence="3">The sequence shown here is derived from an EMBL/GenBank/DDBJ whole genome shotgun (WGS) entry which is preliminary data.</text>
</comment>
<dbReference type="Proteomes" id="UP000037696">
    <property type="component" value="Unassembled WGS sequence"/>
</dbReference>
<evidence type="ECO:0000313" key="3">
    <source>
        <dbReference type="EMBL" id="KOS47155.1"/>
    </source>
</evidence>
<evidence type="ECO:0000256" key="1">
    <source>
        <dbReference type="SAM" id="MobiDB-lite"/>
    </source>
</evidence>
<evidence type="ECO:0000313" key="4">
    <source>
        <dbReference type="Proteomes" id="UP000037696"/>
    </source>
</evidence>
<keyword evidence="4" id="KW-1185">Reference proteome</keyword>
<proteinExistence type="predicted"/>
<feature type="transmembrane region" description="Helical" evidence="2">
    <location>
        <begin position="69"/>
        <end position="91"/>
    </location>
</feature>
<accession>A0A0M9WJF2</accession>
<keyword evidence="2" id="KW-0472">Membrane</keyword>
<name>A0A0M9WJF2_9EURO</name>
<feature type="region of interest" description="Disordered" evidence="1">
    <location>
        <begin position="370"/>
        <end position="390"/>
    </location>
</feature>
<feature type="compositionally biased region" description="Polar residues" evidence="1">
    <location>
        <begin position="370"/>
        <end position="387"/>
    </location>
</feature>
<reference evidence="3 4" key="1">
    <citation type="submission" date="2015-08" db="EMBL/GenBank/DDBJ databases">
        <title>Genome sequencing of Penicillium nordicum.</title>
        <authorList>
            <person name="Nguyen H.D."/>
            <person name="Seifert K.A."/>
        </authorList>
    </citation>
    <scope>NUCLEOTIDE SEQUENCE [LARGE SCALE GENOMIC DNA]</scope>
    <source>
        <strain evidence="3 4">DAOMC 185683</strain>
    </source>
</reference>
<evidence type="ECO:0000256" key="2">
    <source>
        <dbReference type="SAM" id="Phobius"/>
    </source>
</evidence>
<dbReference type="OrthoDB" id="5422688at2759"/>
<feature type="transmembrane region" description="Helical" evidence="2">
    <location>
        <begin position="45"/>
        <end position="63"/>
    </location>
</feature>